<evidence type="ECO:0000256" key="1">
    <source>
        <dbReference type="SAM" id="MobiDB-lite"/>
    </source>
</evidence>
<accession>A0ABX1RAF9</accession>
<feature type="compositionally biased region" description="Basic and acidic residues" evidence="1">
    <location>
        <begin position="221"/>
        <end position="231"/>
    </location>
</feature>
<proteinExistence type="predicted"/>
<dbReference type="Proteomes" id="UP001296706">
    <property type="component" value="Unassembled WGS sequence"/>
</dbReference>
<protein>
    <submittedName>
        <fullName evidence="3">Uncharacterized protein</fullName>
    </submittedName>
</protein>
<feature type="compositionally biased region" description="Low complexity" evidence="1">
    <location>
        <begin position="96"/>
        <end position="107"/>
    </location>
</feature>
<keyword evidence="4" id="KW-1185">Reference proteome</keyword>
<feature type="compositionally biased region" description="Basic and acidic residues" evidence="1">
    <location>
        <begin position="253"/>
        <end position="263"/>
    </location>
</feature>
<dbReference type="EMBL" id="JAAXKY010000006">
    <property type="protein sequence ID" value="NMH76208.1"/>
    <property type="molecule type" value="Genomic_DNA"/>
</dbReference>
<keyword evidence="2" id="KW-0812">Transmembrane</keyword>
<evidence type="ECO:0000313" key="4">
    <source>
        <dbReference type="Proteomes" id="UP001296706"/>
    </source>
</evidence>
<evidence type="ECO:0000256" key="2">
    <source>
        <dbReference type="SAM" id="Phobius"/>
    </source>
</evidence>
<organism evidence="3 4">
    <name type="scientific">Pseudonocardia xinjiangensis</name>
    <dbReference type="NCBI Taxonomy" id="75289"/>
    <lineage>
        <taxon>Bacteria</taxon>
        <taxon>Bacillati</taxon>
        <taxon>Actinomycetota</taxon>
        <taxon>Actinomycetes</taxon>
        <taxon>Pseudonocardiales</taxon>
        <taxon>Pseudonocardiaceae</taxon>
        <taxon>Pseudonocardia</taxon>
    </lineage>
</organism>
<evidence type="ECO:0000313" key="3">
    <source>
        <dbReference type="EMBL" id="NMH76208.1"/>
    </source>
</evidence>
<gene>
    <name evidence="3" type="ORF">HF577_03655</name>
</gene>
<name>A0ABX1RAF9_9PSEU</name>
<keyword evidence="2" id="KW-0472">Membrane</keyword>
<comment type="caution">
    <text evidence="3">The sequence shown here is derived from an EMBL/GenBank/DDBJ whole genome shotgun (WGS) entry which is preliminary data.</text>
</comment>
<keyword evidence="2" id="KW-1133">Transmembrane helix</keyword>
<feature type="transmembrane region" description="Helical" evidence="2">
    <location>
        <begin position="32"/>
        <end position="51"/>
    </location>
</feature>
<reference evidence="3 4" key="1">
    <citation type="submission" date="2020-04" db="EMBL/GenBank/DDBJ databases">
        <authorList>
            <person name="Klaysubun C."/>
            <person name="Duangmal K."/>
            <person name="Lipun K."/>
        </authorList>
    </citation>
    <scope>NUCLEOTIDE SEQUENCE [LARGE SCALE GENOMIC DNA]</scope>
    <source>
        <strain evidence="3 4">JCM 11839</strain>
    </source>
</reference>
<feature type="region of interest" description="Disordered" evidence="1">
    <location>
        <begin position="176"/>
        <end position="263"/>
    </location>
</feature>
<dbReference type="RefSeq" id="WP_169394289.1">
    <property type="nucleotide sequence ID" value="NZ_BAAAJH010000011.1"/>
</dbReference>
<feature type="region of interest" description="Disordered" evidence="1">
    <location>
        <begin position="75"/>
        <end position="109"/>
    </location>
</feature>
<sequence>MGGRAYGARRAYRVEIVVSGGNVVGWQVGQVWVLYVVGGLVIASGVTWLVLRRPESLFVRPEQRLSPTAWAGTAAPTGMAKWAPGPQTADTEDPASADAPQSSPSLATDPALAVLDCDRTAVRPLPRPDAAAEAVGALDVLGVAPVTDPAAPAATGWVAPAAGVEALDTPTAAVPVAADRPENGPAGESSSEESPAEGGHVHEHLVAENDAGDNGLAETVPEPRRPADDMQAHGGGPVERPLQIPVQAGPRDNSTRPDGSGRS</sequence>